<gene>
    <name evidence="1" type="ORF">SLEP1_g16073</name>
</gene>
<dbReference type="EMBL" id="BPVZ01000021">
    <property type="protein sequence ID" value="GKV03830.1"/>
    <property type="molecule type" value="Genomic_DNA"/>
</dbReference>
<protein>
    <submittedName>
        <fullName evidence="1">Uncharacterized protein</fullName>
    </submittedName>
</protein>
<keyword evidence="2" id="KW-1185">Reference proteome</keyword>
<organism evidence="1 2">
    <name type="scientific">Rubroshorea leprosula</name>
    <dbReference type="NCBI Taxonomy" id="152421"/>
    <lineage>
        <taxon>Eukaryota</taxon>
        <taxon>Viridiplantae</taxon>
        <taxon>Streptophyta</taxon>
        <taxon>Embryophyta</taxon>
        <taxon>Tracheophyta</taxon>
        <taxon>Spermatophyta</taxon>
        <taxon>Magnoliopsida</taxon>
        <taxon>eudicotyledons</taxon>
        <taxon>Gunneridae</taxon>
        <taxon>Pentapetalae</taxon>
        <taxon>rosids</taxon>
        <taxon>malvids</taxon>
        <taxon>Malvales</taxon>
        <taxon>Dipterocarpaceae</taxon>
        <taxon>Rubroshorea</taxon>
    </lineage>
</organism>
<accession>A0AAV5IYV4</accession>
<comment type="caution">
    <text evidence="1">The sequence shown here is derived from an EMBL/GenBank/DDBJ whole genome shotgun (WGS) entry which is preliminary data.</text>
</comment>
<dbReference type="AlphaFoldDB" id="A0AAV5IYV4"/>
<evidence type="ECO:0000313" key="2">
    <source>
        <dbReference type="Proteomes" id="UP001054252"/>
    </source>
</evidence>
<dbReference type="Proteomes" id="UP001054252">
    <property type="component" value="Unassembled WGS sequence"/>
</dbReference>
<proteinExistence type="predicted"/>
<evidence type="ECO:0000313" key="1">
    <source>
        <dbReference type="EMBL" id="GKV03830.1"/>
    </source>
</evidence>
<reference evidence="1 2" key="1">
    <citation type="journal article" date="2021" name="Commun. Biol.">
        <title>The genome of Shorea leprosula (Dipterocarpaceae) highlights the ecological relevance of drought in aseasonal tropical rainforests.</title>
        <authorList>
            <person name="Ng K.K.S."/>
            <person name="Kobayashi M.J."/>
            <person name="Fawcett J.A."/>
            <person name="Hatakeyama M."/>
            <person name="Paape T."/>
            <person name="Ng C.H."/>
            <person name="Ang C.C."/>
            <person name="Tnah L.H."/>
            <person name="Lee C.T."/>
            <person name="Nishiyama T."/>
            <person name="Sese J."/>
            <person name="O'Brien M.J."/>
            <person name="Copetti D."/>
            <person name="Mohd Noor M.I."/>
            <person name="Ong R.C."/>
            <person name="Putra M."/>
            <person name="Sireger I.Z."/>
            <person name="Indrioko S."/>
            <person name="Kosugi Y."/>
            <person name="Izuno A."/>
            <person name="Isagi Y."/>
            <person name="Lee S.L."/>
            <person name="Shimizu K.K."/>
        </authorList>
    </citation>
    <scope>NUCLEOTIDE SEQUENCE [LARGE SCALE GENOMIC DNA]</scope>
    <source>
        <strain evidence="1">214</strain>
    </source>
</reference>
<name>A0AAV5IYV4_9ROSI</name>
<sequence>MLISLAYYHELWILKGSNMFVDIVLDLHVFGDLKVDMHVLKGSLFGYSYMLYDE</sequence>